<dbReference type="InterPro" id="IPR002492">
    <property type="entry name" value="Transposase_Tc1-like"/>
</dbReference>
<dbReference type="AlphaFoldDB" id="A0A3Q3DFA6"/>
<organism evidence="3 4">
    <name type="scientific">Hippocampus comes</name>
    <name type="common">Tiger tail seahorse</name>
    <dbReference type="NCBI Taxonomy" id="109280"/>
    <lineage>
        <taxon>Eukaryota</taxon>
        <taxon>Metazoa</taxon>
        <taxon>Chordata</taxon>
        <taxon>Craniata</taxon>
        <taxon>Vertebrata</taxon>
        <taxon>Euteleostomi</taxon>
        <taxon>Actinopterygii</taxon>
        <taxon>Neopterygii</taxon>
        <taxon>Teleostei</taxon>
        <taxon>Neoteleostei</taxon>
        <taxon>Acanthomorphata</taxon>
        <taxon>Syngnathiaria</taxon>
        <taxon>Syngnathiformes</taxon>
        <taxon>Syngnathoidei</taxon>
        <taxon>Syngnathidae</taxon>
        <taxon>Hippocampus</taxon>
    </lineage>
</organism>
<dbReference type="STRING" id="109280.ENSHCOP00000010654"/>
<accession>A0A3Q3DFA6</accession>
<evidence type="ECO:0000256" key="1">
    <source>
        <dbReference type="SAM" id="MobiDB-lite"/>
    </source>
</evidence>
<dbReference type="GeneTree" id="ENSGT00940000177118"/>
<evidence type="ECO:0000313" key="3">
    <source>
        <dbReference type="Ensembl" id="ENSHCOP00000010654.1"/>
    </source>
</evidence>
<protein>
    <recommendedName>
        <fullName evidence="2">Transposase Tc1-like domain-containing protein</fullName>
    </recommendedName>
</protein>
<reference evidence="3" key="1">
    <citation type="submission" date="2025-08" db="UniProtKB">
        <authorList>
            <consortium name="Ensembl"/>
        </authorList>
    </citation>
    <scope>IDENTIFICATION</scope>
</reference>
<evidence type="ECO:0000313" key="4">
    <source>
        <dbReference type="Proteomes" id="UP000264820"/>
    </source>
</evidence>
<feature type="domain" description="Transposase Tc1-like" evidence="2">
    <location>
        <begin position="35"/>
        <end position="106"/>
    </location>
</feature>
<reference evidence="3" key="2">
    <citation type="submission" date="2025-09" db="UniProtKB">
        <authorList>
            <consortium name="Ensembl"/>
        </authorList>
    </citation>
    <scope>IDENTIFICATION</scope>
</reference>
<dbReference type="Ensembl" id="ENSHCOT00000017134.1">
    <property type="protein sequence ID" value="ENSHCOP00000010654.1"/>
    <property type="gene ID" value="ENSHCOG00000013302.1"/>
</dbReference>
<feature type="compositionally biased region" description="Basic residues" evidence="1">
    <location>
        <begin position="75"/>
        <end position="85"/>
    </location>
</feature>
<dbReference type="Proteomes" id="UP000264820">
    <property type="component" value="Unplaced"/>
</dbReference>
<dbReference type="GO" id="GO:0006313">
    <property type="term" value="P:DNA transposition"/>
    <property type="evidence" value="ECO:0007669"/>
    <property type="project" value="InterPro"/>
</dbReference>
<proteinExistence type="predicted"/>
<feature type="region of interest" description="Disordered" evidence="1">
    <location>
        <begin position="75"/>
        <end position="96"/>
    </location>
</feature>
<dbReference type="GO" id="GO:0015074">
    <property type="term" value="P:DNA integration"/>
    <property type="evidence" value="ECO:0007669"/>
    <property type="project" value="InterPro"/>
</dbReference>
<dbReference type="Pfam" id="PF01498">
    <property type="entry name" value="HTH_Tnp_Tc3_2"/>
    <property type="match status" value="1"/>
</dbReference>
<sequence length="157" mass="17894">MLQTGRYQTEVATELSVSQGVIRGGSPLATSFADDRYIVNNALRNRTMNATQLQACLREVRAMPVSQQTIQNHLHQRGLRARRPARVPGHPTGHRSHRLAWTRKHLRWDQWASVLLHWGVLDHHALHLTAYIALLDTGESKVECWLHAHYSLVGCWA</sequence>
<dbReference type="GO" id="GO:0003677">
    <property type="term" value="F:DNA binding"/>
    <property type="evidence" value="ECO:0007669"/>
    <property type="project" value="InterPro"/>
</dbReference>
<keyword evidence="4" id="KW-1185">Reference proteome</keyword>
<evidence type="ECO:0000259" key="2">
    <source>
        <dbReference type="Pfam" id="PF01498"/>
    </source>
</evidence>
<name>A0A3Q3DFA6_HIPCM</name>